<comment type="caution">
    <text evidence="1">The sequence shown here is derived from an EMBL/GenBank/DDBJ whole genome shotgun (WGS) entry which is preliminary data.</text>
</comment>
<gene>
    <name evidence="1" type="ORF">ACFSPV_02850</name>
</gene>
<protein>
    <submittedName>
        <fullName evidence="1">Uncharacterized protein</fullName>
    </submittedName>
</protein>
<dbReference type="EMBL" id="JBHUIG010000003">
    <property type="protein sequence ID" value="MFD2317630.1"/>
    <property type="molecule type" value="Genomic_DNA"/>
</dbReference>
<evidence type="ECO:0000313" key="2">
    <source>
        <dbReference type="Proteomes" id="UP001597287"/>
    </source>
</evidence>
<keyword evidence="2" id="KW-1185">Reference proteome</keyword>
<dbReference type="RefSeq" id="WP_380110175.1">
    <property type="nucleotide sequence ID" value="NZ_JBHSIH010000001.1"/>
</dbReference>
<evidence type="ECO:0000313" key="1">
    <source>
        <dbReference type="EMBL" id="MFD2317630.1"/>
    </source>
</evidence>
<reference evidence="2" key="1">
    <citation type="journal article" date="2019" name="Int. J. Syst. Evol. Microbiol.">
        <title>The Global Catalogue of Microorganisms (GCM) 10K type strain sequencing project: providing services to taxonomists for standard genome sequencing and annotation.</title>
        <authorList>
            <consortium name="The Broad Institute Genomics Platform"/>
            <consortium name="The Broad Institute Genome Sequencing Center for Infectious Disease"/>
            <person name="Wu L."/>
            <person name="Ma J."/>
        </authorList>
    </citation>
    <scope>NUCLEOTIDE SEQUENCE [LARGE SCALE GENOMIC DNA]</scope>
    <source>
        <strain evidence="2">CCUG 62793</strain>
    </source>
</reference>
<organism evidence="1 2">
    <name type="scientific">Delftia deserti</name>
    <dbReference type="NCBI Taxonomy" id="1651218"/>
    <lineage>
        <taxon>Bacteria</taxon>
        <taxon>Pseudomonadati</taxon>
        <taxon>Pseudomonadota</taxon>
        <taxon>Betaproteobacteria</taxon>
        <taxon>Burkholderiales</taxon>
        <taxon>Comamonadaceae</taxon>
        <taxon>Delftia</taxon>
    </lineage>
</organism>
<dbReference type="Proteomes" id="UP001597287">
    <property type="component" value="Unassembled WGS sequence"/>
</dbReference>
<accession>A0ABW5EIC1</accession>
<name>A0ABW5EIC1_9BURK</name>
<sequence>MILENDFPTNVQEIFHLMKDGPLLQATDRISEERILDIDKAMYMQQDEDIKKPYRFIIDITEDASGEIDSIPFDEKRKKLTELIGNTNYFDHLREYFSKHAISKILDPQEITDISEAIYEDLILCAKARLMMPSSHPYFEKMLDVYLRQGFPCAWIGGKNWKKGDFVVYSREILV</sequence>
<proteinExistence type="predicted"/>